<dbReference type="InterPro" id="IPR014327">
    <property type="entry name" value="RNA_pol_sigma70_bacteroid"/>
</dbReference>
<dbReference type="GO" id="GO:0016987">
    <property type="term" value="F:sigma factor activity"/>
    <property type="evidence" value="ECO:0007669"/>
    <property type="project" value="UniProtKB-KW"/>
</dbReference>
<dbReference type="InterPro" id="IPR039425">
    <property type="entry name" value="RNA_pol_sigma-70-like"/>
</dbReference>
<keyword evidence="8" id="KW-1185">Reference proteome</keyword>
<dbReference type="SUPFAM" id="SSF88659">
    <property type="entry name" value="Sigma3 and sigma4 domains of RNA polymerase sigma factors"/>
    <property type="match status" value="1"/>
</dbReference>
<protein>
    <submittedName>
        <fullName evidence="7">RNA polymerase sigma-70 factor, ECF subfamily</fullName>
    </submittedName>
</protein>
<dbReference type="InterPro" id="IPR013325">
    <property type="entry name" value="RNA_pol_sigma_r2"/>
</dbReference>
<dbReference type="InterPro" id="IPR007627">
    <property type="entry name" value="RNA_pol_sigma70_r2"/>
</dbReference>
<accession>A0A1T5N491</accession>
<evidence type="ECO:0000256" key="1">
    <source>
        <dbReference type="ARBA" id="ARBA00010641"/>
    </source>
</evidence>
<evidence type="ECO:0000259" key="6">
    <source>
        <dbReference type="Pfam" id="PF08281"/>
    </source>
</evidence>
<dbReference type="InterPro" id="IPR013249">
    <property type="entry name" value="RNA_pol_sigma70_r4_t2"/>
</dbReference>
<organism evidence="7 8">
    <name type="scientific">Chitinophaga ginsengisegetis</name>
    <dbReference type="NCBI Taxonomy" id="393003"/>
    <lineage>
        <taxon>Bacteria</taxon>
        <taxon>Pseudomonadati</taxon>
        <taxon>Bacteroidota</taxon>
        <taxon>Chitinophagia</taxon>
        <taxon>Chitinophagales</taxon>
        <taxon>Chitinophagaceae</taxon>
        <taxon>Chitinophaga</taxon>
    </lineage>
</organism>
<dbReference type="EMBL" id="FUZZ01000001">
    <property type="protein sequence ID" value="SKC95267.1"/>
    <property type="molecule type" value="Genomic_DNA"/>
</dbReference>
<comment type="similarity">
    <text evidence="1">Belongs to the sigma-70 factor family. ECF subfamily.</text>
</comment>
<dbReference type="Proteomes" id="UP000190166">
    <property type="component" value="Unassembled WGS sequence"/>
</dbReference>
<keyword evidence="3" id="KW-0731">Sigma factor</keyword>
<gene>
    <name evidence="7" type="ORF">SAMN05660461_0316</name>
</gene>
<dbReference type="SUPFAM" id="SSF88946">
    <property type="entry name" value="Sigma2 domain of RNA polymerase sigma factors"/>
    <property type="match status" value="1"/>
</dbReference>
<feature type="domain" description="RNA polymerase sigma factor 70 region 4 type 2" evidence="6">
    <location>
        <begin position="122"/>
        <end position="172"/>
    </location>
</feature>
<dbReference type="NCBIfam" id="TIGR02985">
    <property type="entry name" value="Sig70_bacteroi1"/>
    <property type="match status" value="1"/>
</dbReference>
<dbReference type="GO" id="GO:0003677">
    <property type="term" value="F:DNA binding"/>
    <property type="evidence" value="ECO:0007669"/>
    <property type="project" value="InterPro"/>
</dbReference>
<evidence type="ECO:0000313" key="8">
    <source>
        <dbReference type="Proteomes" id="UP000190166"/>
    </source>
</evidence>
<dbReference type="PANTHER" id="PTHR43133:SF46">
    <property type="entry name" value="RNA POLYMERASE SIGMA-70 FACTOR ECF SUBFAMILY"/>
    <property type="match status" value="1"/>
</dbReference>
<proteinExistence type="inferred from homology"/>
<keyword evidence="4" id="KW-0804">Transcription</keyword>
<dbReference type="STRING" id="393003.SAMN05660461_0316"/>
<name>A0A1T5N491_9BACT</name>
<evidence type="ECO:0000256" key="4">
    <source>
        <dbReference type="ARBA" id="ARBA00023163"/>
    </source>
</evidence>
<sequence>MQENMNLERQWLEQLAVGEESAFRQLFDRYHPFIYSFALRMTASDTIAKDVVQDVLIKIWINRQSLHTIDNLPAYINRMTRNQVLNGMKRRAHEESIIRELYPFREDHNHTEEAALGKELEQLLHKAIGQLPAQQQRVYRMSRLEGLKHDDIAYQLNISRETVKKHMMAALRSVKQYLEDNGNTIGLLAICLLEVRR</sequence>
<evidence type="ECO:0000256" key="3">
    <source>
        <dbReference type="ARBA" id="ARBA00023082"/>
    </source>
</evidence>
<dbReference type="NCBIfam" id="TIGR02937">
    <property type="entry name" value="sigma70-ECF"/>
    <property type="match status" value="1"/>
</dbReference>
<evidence type="ECO:0000259" key="5">
    <source>
        <dbReference type="Pfam" id="PF04542"/>
    </source>
</evidence>
<dbReference type="InterPro" id="IPR036388">
    <property type="entry name" value="WH-like_DNA-bd_sf"/>
</dbReference>
<dbReference type="Gene3D" id="1.10.1740.10">
    <property type="match status" value="1"/>
</dbReference>
<dbReference type="Gene3D" id="1.10.10.10">
    <property type="entry name" value="Winged helix-like DNA-binding domain superfamily/Winged helix DNA-binding domain"/>
    <property type="match status" value="1"/>
</dbReference>
<reference evidence="7 8" key="1">
    <citation type="submission" date="2017-02" db="EMBL/GenBank/DDBJ databases">
        <authorList>
            <person name="Peterson S.W."/>
        </authorList>
    </citation>
    <scope>NUCLEOTIDE SEQUENCE [LARGE SCALE GENOMIC DNA]</scope>
    <source>
        <strain evidence="7 8">DSM 18108</strain>
    </source>
</reference>
<dbReference type="InterPro" id="IPR014284">
    <property type="entry name" value="RNA_pol_sigma-70_dom"/>
</dbReference>
<dbReference type="Pfam" id="PF04542">
    <property type="entry name" value="Sigma70_r2"/>
    <property type="match status" value="1"/>
</dbReference>
<dbReference type="PANTHER" id="PTHR43133">
    <property type="entry name" value="RNA POLYMERASE ECF-TYPE SIGMA FACTO"/>
    <property type="match status" value="1"/>
</dbReference>
<feature type="domain" description="RNA polymerase sigma-70 region 2" evidence="5">
    <location>
        <begin position="26"/>
        <end position="92"/>
    </location>
</feature>
<evidence type="ECO:0000313" key="7">
    <source>
        <dbReference type="EMBL" id="SKC95267.1"/>
    </source>
</evidence>
<dbReference type="Pfam" id="PF08281">
    <property type="entry name" value="Sigma70_r4_2"/>
    <property type="match status" value="1"/>
</dbReference>
<keyword evidence="2" id="KW-0805">Transcription regulation</keyword>
<dbReference type="GO" id="GO:0006352">
    <property type="term" value="P:DNA-templated transcription initiation"/>
    <property type="evidence" value="ECO:0007669"/>
    <property type="project" value="InterPro"/>
</dbReference>
<evidence type="ECO:0000256" key="2">
    <source>
        <dbReference type="ARBA" id="ARBA00023015"/>
    </source>
</evidence>
<dbReference type="AlphaFoldDB" id="A0A1T5N491"/>
<dbReference type="InterPro" id="IPR013324">
    <property type="entry name" value="RNA_pol_sigma_r3/r4-like"/>
</dbReference>